<dbReference type="EMBL" id="FMZZ01000007">
    <property type="protein sequence ID" value="SDD13281.1"/>
    <property type="molecule type" value="Genomic_DNA"/>
</dbReference>
<dbReference type="STRING" id="1271860.SAMN05216174_107292"/>
<evidence type="ECO:0000256" key="1">
    <source>
        <dbReference type="SAM" id="MobiDB-lite"/>
    </source>
</evidence>
<protein>
    <submittedName>
        <fullName evidence="4">Fatty-acyl-CoA synthase</fullName>
    </submittedName>
</protein>
<feature type="region of interest" description="Disordered" evidence="1">
    <location>
        <begin position="358"/>
        <end position="378"/>
    </location>
</feature>
<evidence type="ECO:0000259" key="2">
    <source>
        <dbReference type="Pfam" id="PF00501"/>
    </source>
</evidence>
<reference evidence="5" key="1">
    <citation type="submission" date="2016-10" db="EMBL/GenBank/DDBJ databases">
        <authorList>
            <person name="Varghese N."/>
            <person name="Submissions S."/>
        </authorList>
    </citation>
    <scope>NUCLEOTIDE SEQUENCE [LARGE SCALE GENOMIC DNA]</scope>
    <source>
        <strain evidence="5">IBRC-M 10403</strain>
    </source>
</reference>
<dbReference type="GO" id="GO:0016878">
    <property type="term" value="F:acid-thiol ligase activity"/>
    <property type="evidence" value="ECO:0007669"/>
    <property type="project" value="UniProtKB-ARBA"/>
</dbReference>
<dbReference type="PANTHER" id="PTHR43767">
    <property type="entry name" value="LONG-CHAIN-FATTY-ACID--COA LIGASE"/>
    <property type="match status" value="1"/>
</dbReference>
<organism evidence="4 5">
    <name type="scientific">Actinokineospora iranica</name>
    <dbReference type="NCBI Taxonomy" id="1271860"/>
    <lineage>
        <taxon>Bacteria</taxon>
        <taxon>Bacillati</taxon>
        <taxon>Actinomycetota</taxon>
        <taxon>Actinomycetes</taxon>
        <taxon>Pseudonocardiales</taxon>
        <taxon>Pseudonocardiaceae</taxon>
        <taxon>Actinokineospora</taxon>
    </lineage>
</organism>
<accession>A0A1G6S9D6</accession>
<keyword evidence="5" id="KW-1185">Reference proteome</keyword>
<dbReference type="InterPro" id="IPR045851">
    <property type="entry name" value="AMP-bd_C_sf"/>
</dbReference>
<feature type="domain" description="AMP-dependent synthetase/ligase" evidence="2">
    <location>
        <begin position="10"/>
        <end position="371"/>
    </location>
</feature>
<dbReference type="Pfam" id="PF13193">
    <property type="entry name" value="AMP-binding_C"/>
    <property type="match status" value="1"/>
</dbReference>
<feature type="domain" description="AMP-binding enzyme C-terminal" evidence="3">
    <location>
        <begin position="436"/>
        <end position="506"/>
    </location>
</feature>
<evidence type="ECO:0000259" key="3">
    <source>
        <dbReference type="Pfam" id="PF13193"/>
    </source>
</evidence>
<dbReference type="Gene3D" id="3.40.50.12780">
    <property type="entry name" value="N-terminal domain of ligase-like"/>
    <property type="match status" value="1"/>
</dbReference>
<dbReference type="SUPFAM" id="SSF56801">
    <property type="entry name" value="Acetyl-CoA synthetase-like"/>
    <property type="match status" value="1"/>
</dbReference>
<dbReference type="InterPro" id="IPR050237">
    <property type="entry name" value="ATP-dep_AMP-bd_enzyme"/>
</dbReference>
<dbReference type="AlphaFoldDB" id="A0A1G6S9D6"/>
<evidence type="ECO:0000313" key="5">
    <source>
        <dbReference type="Proteomes" id="UP000199501"/>
    </source>
</evidence>
<dbReference type="Pfam" id="PF00501">
    <property type="entry name" value="AMP-binding"/>
    <property type="match status" value="1"/>
</dbReference>
<dbReference type="Gene3D" id="3.30.300.30">
    <property type="match status" value="1"/>
</dbReference>
<dbReference type="InterPro" id="IPR025110">
    <property type="entry name" value="AMP-bd_C"/>
</dbReference>
<sequence length="530" mass="56576">MDDNLATLLEAVADEAGDRVAVAHGDLTRTWRALDDRAARLAGWFAAQGLGRGARIAVALHNGPEYVETVLAAMKLRATAVNVNHRYQDRELVDLLTRSGAGALVHDAALAEKVTGVRDRLPPMPMLAAGADYEAALSATPPAHRVERSGEDEWLTFTGGTTGAPKGVLTTHRWLLEVVADNGYRPRGVAMPADLSELRATTRALLDGPPEVTLVAPPLMHATGLYTTLGCLLAAGTVVFLPSRSFDPDELAERIGRHRVTTVCLVGDAFSVPLADALDRAAEHGRPYTVDSVRRIMSAGVMWSAETKKRLLEHFDAELEDLVAASEGGPFARSVTTRGDDPVTGRFTLLPGCRVVDEDGRDVPTGQAGSLAAPTRDDIGYLDDPTETARAFRVIDGVRHVVPGDEATVEPGDAVTLRGRSSRIINTGGEKVFAEEVEQAVGGHPDVEDVNVIGAPDPRWGHRVVAVIAPRSGAEPTVESVRSHVRGDLADHKCPRQVVLVEKIKHGPGGKPDLDWLREVAQRQADSGGS</sequence>
<dbReference type="InterPro" id="IPR020845">
    <property type="entry name" value="AMP-binding_CS"/>
</dbReference>
<evidence type="ECO:0000313" key="4">
    <source>
        <dbReference type="EMBL" id="SDD13281.1"/>
    </source>
</evidence>
<dbReference type="OrthoDB" id="3443462at2"/>
<proteinExistence type="predicted"/>
<dbReference type="InterPro" id="IPR042099">
    <property type="entry name" value="ANL_N_sf"/>
</dbReference>
<dbReference type="RefSeq" id="WP_091451567.1">
    <property type="nucleotide sequence ID" value="NZ_FMZZ01000007.1"/>
</dbReference>
<dbReference type="PANTHER" id="PTHR43767:SF1">
    <property type="entry name" value="NONRIBOSOMAL PEPTIDE SYNTHASE PES1 (EUROFUNG)-RELATED"/>
    <property type="match status" value="1"/>
</dbReference>
<dbReference type="InterPro" id="IPR000873">
    <property type="entry name" value="AMP-dep_synth/lig_dom"/>
</dbReference>
<gene>
    <name evidence="4" type="ORF">SAMN05216174_107292</name>
</gene>
<dbReference type="Proteomes" id="UP000199501">
    <property type="component" value="Unassembled WGS sequence"/>
</dbReference>
<dbReference type="PROSITE" id="PS00455">
    <property type="entry name" value="AMP_BINDING"/>
    <property type="match status" value="1"/>
</dbReference>
<name>A0A1G6S9D6_9PSEU</name>